<keyword evidence="6" id="KW-0325">Glycoprotein</keyword>
<evidence type="ECO:0000256" key="10">
    <source>
        <dbReference type="ARBA" id="ARBA00023136"/>
    </source>
</evidence>
<dbReference type="PANTHER" id="PTHR33048:SF47">
    <property type="entry name" value="INTEGRAL MEMBRANE PROTEIN-RELATED"/>
    <property type="match status" value="1"/>
</dbReference>
<evidence type="ECO:0000313" key="19">
    <source>
        <dbReference type="EMBL" id="KAF2772154.1"/>
    </source>
</evidence>
<evidence type="ECO:0000256" key="2">
    <source>
        <dbReference type="ARBA" id="ARBA00004589"/>
    </source>
</evidence>
<evidence type="ECO:0000256" key="3">
    <source>
        <dbReference type="ARBA" id="ARBA00004613"/>
    </source>
</evidence>
<evidence type="ECO:0000256" key="1">
    <source>
        <dbReference type="ARBA" id="ARBA00004141"/>
    </source>
</evidence>
<organism evidence="19 20">
    <name type="scientific">Teratosphaeria nubilosa</name>
    <dbReference type="NCBI Taxonomy" id="161662"/>
    <lineage>
        <taxon>Eukaryota</taxon>
        <taxon>Fungi</taxon>
        <taxon>Dikarya</taxon>
        <taxon>Ascomycota</taxon>
        <taxon>Pezizomycotina</taxon>
        <taxon>Dothideomycetes</taxon>
        <taxon>Dothideomycetidae</taxon>
        <taxon>Mycosphaerellales</taxon>
        <taxon>Teratosphaeriaceae</taxon>
        <taxon>Teratosphaeria</taxon>
    </lineage>
</organism>
<sequence>MQLACWVLTSALLTSLTQASATAASTPYPTSISEPLLKCGVNCFSTELARSICGQADATCLCDDDSLMITTRSCTVVNCTLDEVITWEKYRAATCDIPVRDRSQGILIIEWTLFAIAVLAVGIRLMARTTTVGGHGLDDAMVVISLLLLVMMAVMQTLMVTAGFGKDIWGIPLENIQPFLLYQWICVLIYIPQVITMKMSIIFLYLRIFPATVSRFFRMFCWLLIGGGCFFIFLATIIFTFACNPVSLSWHGLYRHHQDQCINVPAVYFLALSLNLGADLIVFVMPIPKIVKLEAISTRNKMITSLMFLLGLAVTVASTVRLAWITSFIHSTNFTYDHADFDILSFIEDSLGIVCACMPTSASFVRYMVRRLRGNFSTNPSIASLPRLPIKAKTPDDSAQHGGITALQSFSHRRSRRSQIGSWQGDEEDEDGRAVVKERAK</sequence>
<feature type="domain" description="Rhodopsin" evidence="18">
    <location>
        <begin position="123"/>
        <end position="365"/>
    </location>
</feature>
<dbReference type="GO" id="GO:0098552">
    <property type="term" value="C:side of membrane"/>
    <property type="evidence" value="ECO:0007669"/>
    <property type="project" value="UniProtKB-KW"/>
</dbReference>
<feature type="transmembrane region" description="Helical" evidence="15">
    <location>
        <begin position="181"/>
        <end position="208"/>
    </location>
</feature>
<feature type="chain" id="PRO_5026243553" evidence="16">
    <location>
        <begin position="20"/>
        <end position="441"/>
    </location>
</feature>
<evidence type="ECO:0000256" key="8">
    <source>
        <dbReference type="ARBA" id="ARBA00022729"/>
    </source>
</evidence>
<comment type="subcellular location">
    <subcellularLocation>
        <location evidence="2">Membrane</location>
        <topology evidence="2">Lipid-anchor</topology>
        <topology evidence="2">GPI-anchor</topology>
    </subcellularLocation>
    <subcellularLocation>
        <location evidence="1">Membrane</location>
        <topology evidence="1">Multi-pass membrane protein</topology>
    </subcellularLocation>
    <subcellularLocation>
        <location evidence="3">Secreted</location>
    </subcellularLocation>
</comment>
<dbReference type="InterPro" id="IPR008427">
    <property type="entry name" value="Extracellular_membr_CFEM_dom"/>
</dbReference>
<keyword evidence="20" id="KW-1185">Reference proteome</keyword>
<keyword evidence="9 15" id="KW-1133">Transmembrane helix</keyword>
<dbReference type="InterPro" id="IPR052337">
    <property type="entry name" value="SAT4-like"/>
</dbReference>
<evidence type="ECO:0000256" key="5">
    <source>
        <dbReference type="ARBA" id="ARBA00022525"/>
    </source>
</evidence>
<keyword evidence="7 15" id="KW-0812">Transmembrane</keyword>
<dbReference type="Pfam" id="PF05730">
    <property type="entry name" value="CFEM"/>
    <property type="match status" value="1"/>
</dbReference>
<feature type="region of interest" description="Disordered" evidence="14">
    <location>
        <begin position="410"/>
        <end position="441"/>
    </location>
</feature>
<dbReference type="PANTHER" id="PTHR33048">
    <property type="entry name" value="PTH11-LIKE INTEGRAL MEMBRANE PROTEIN (AFU_ORTHOLOGUE AFUA_5G11245)"/>
    <property type="match status" value="1"/>
</dbReference>
<evidence type="ECO:0000256" key="16">
    <source>
        <dbReference type="SAM" id="SignalP"/>
    </source>
</evidence>
<protein>
    <submittedName>
        <fullName evidence="19">Uncharacterized protein</fullName>
    </submittedName>
</protein>
<keyword evidence="10 15" id="KW-0472">Membrane</keyword>
<feature type="transmembrane region" description="Helical" evidence="15">
    <location>
        <begin position="139"/>
        <end position="161"/>
    </location>
</feature>
<evidence type="ECO:0000256" key="13">
    <source>
        <dbReference type="ARBA" id="ARBA00038359"/>
    </source>
</evidence>
<evidence type="ECO:0000313" key="20">
    <source>
        <dbReference type="Proteomes" id="UP000799436"/>
    </source>
</evidence>
<evidence type="ECO:0000256" key="15">
    <source>
        <dbReference type="SAM" id="Phobius"/>
    </source>
</evidence>
<keyword evidence="12" id="KW-0449">Lipoprotein</keyword>
<evidence type="ECO:0000256" key="7">
    <source>
        <dbReference type="ARBA" id="ARBA00022692"/>
    </source>
</evidence>
<feature type="transmembrane region" description="Helical" evidence="15">
    <location>
        <begin position="350"/>
        <end position="369"/>
    </location>
</feature>
<proteinExistence type="inferred from homology"/>
<accession>A0A6G1LJ18</accession>
<dbReference type="OrthoDB" id="5401779at2759"/>
<dbReference type="EMBL" id="ML995816">
    <property type="protein sequence ID" value="KAF2772154.1"/>
    <property type="molecule type" value="Genomic_DNA"/>
</dbReference>
<feature type="transmembrane region" description="Helical" evidence="15">
    <location>
        <begin position="262"/>
        <end position="285"/>
    </location>
</feature>
<dbReference type="AlphaFoldDB" id="A0A6G1LJ18"/>
<feature type="transmembrane region" description="Helical" evidence="15">
    <location>
        <begin position="106"/>
        <end position="127"/>
    </location>
</feature>
<feature type="transmembrane region" description="Helical" evidence="15">
    <location>
        <begin position="306"/>
        <end position="330"/>
    </location>
</feature>
<evidence type="ECO:0000256" key="4">
    <source>
        <dbReference type="ARBA" id="ARBA00010031"/>
    </source>
</evidence>
<evidence type="ECO:0000259" key="18">
    <source>
        <dbReference type="Pfam" id="PF20684"/>
    </source>
</evidence>
<dbReference type="Proteomes" id="UP000799436">
    <property type="component" value="Unassembled WGS sequence"/>
</dbReference>
<comment type="similarity">
    <text evidence="4">Belongs to the RBT5 family.</text>
</comment>
<evidence type="ECO:0000259" key="17">
    <source>
        <dbReference type="Pfam" id="PF05730"/>
    </source>
</evidence>
<feature type="compositionally biased region" description="Basic and acidic residues" evidence="14">
    <location>
        <begin position="432"/>
        <end position="441"/>
    </location>
</feature>
<name>A0A6G1LJ18_9PEZI</name>
<dbReference type="GO" id="GO:0005576">
    <property type="term" value="C:extracellular region"/>
    <property type="evidence" value="ECO:0007669"/>
    <property type="project" value="UniProtKB-SubCell"/>
</dbReference>
<keyword evidence="8 16" id="KW-0732">Signal</keyword>
<reference evidence="19" key="1">
    <citation type="journal article" date="2020" name="Stud. Mycol.">
        <title>101 Dothideomycetes genomes: a test case for predicting lifestyles and emergence of pathogens.</title>
        <authorList>
            <person name="Haridas S."/>
            <person name="Albert R."/>
            <person name="Binder M."/>
            <person name="Bloem J."/>
            <person name="Labutti K."/>
            <person name="Salamov A."/>
            <person name="Andreopoulos B."/>
            <person name="Baker S."/>
            <person name="Barry K."/>
            <person name="Bills G."/>
            <person name="Bluhm B."/>
            <person name="Cannon C."/>
            <person name="Castanera R."/>
            <person name="Culley D."/>
            <person name="Daum C."/>
            <person name="Ezra D."/>
            <person name="Gonzalez J."/>
            <person name="Henrissat B."/>
            <person name="Kuo A."/>
            <person name="Liang C."/>
            <person name="Lipzen A."/>
            <person name="Lutzoni F."/>
            <person name="Magnuson J."/>
            <person name="Mondo S."/>
            <person name="Nolan M."/>
            <person name="Ohm R."/>
            <person name="Pangilinan J."/>
            <person name="Park H.-J."/>
            <person name="Ramirez L."/>
            <person name="Alfaro M."/>
            <person name="Sun H."/>
            <person name="Tritt A."/>
            <person name="Yoshinaga Y."/>
            <person name="Zwiers L.-H."/>
            <person name="Turgeon B."/>
            <person name="Goodwin S."/>
            <person name="Spatafora J."/>
            <person name="Crous P."/>
            <person name="Grigoriev I."/>
        </authorList>
    </citation>
    <scope>NUCLEOTIDE SEQUENCE</scope>
    <source>
        <strain evidence="19">CBS 116005</strain>
    </source>
</reference>
<feature type="signal peptide" evidence="16">
    <location>
        <begin position="1"/>
        <end position="19"/>
    </location>
</feature>
<comment type="similarity">
    <text evidence="13">Belongs to the SAT4 family.</text>
</comment>
<evidence type="ECO:0000256" key="6">
    <source>
        <dbReference type="ARBA" id="ARBA00022622"/>
    </source>
</evidence>
<gene>
    <name evidence="19" type="ORF">EJ03DRAFT_348959</name>
</gene>
<evidence type="ECO:0000256" key="14">
    <source>
        <dbReference type="SAM" id="MobiDB-lite"/>
    </source>
</evidence>
<dbReference type="InterPro" id="IPR049326">
    <property type="entry name" value="Rhodopsin_dom_fungi"/>
</dbReference>
<evidence type="ECO:0000256" key="12">
    <source>
        <dbReference type="ARBA" id="ARBA00023288"/>
    </source>
</evidence>
<keyword evidence="11" id="KW-1015">Disulfide bond</keyword>
<evidence type="ECO:0000256" key="9">
    <source>
        <dbReference type="ARBA" id="ARBA00022989"/>
    </source>
</evidence>
<dbReference type="Pfam" id="PF20684">
    <property type="entry name" value="Fung_rhodopsin"/>
    <property type="match status" value="1"/>
</dbReference>
<feature type="domain" description="CFEM" evidence="17">
    <location>
        <begin position="38"/>
        <end position="95"/>
    </location>
</feature>
<evidence type="ECO:0000256" key="11">
    <source>
        <dbReference type="ARBA" id="ARBA00023157"/>
    </source>
</evidence>
<keyword evidence="5" id="KW-0964">Secreted</keyword>
<keyword evidence="6" id="KW-0336">GPI-anchor</keyword>
<feature type="transmembrane region" description="Helical" evidence="15">
    <location>
        <begin position="220"/>
        <end position="242"/>
    </location>
</feature>